<sequence length="137" mass="15366">MCDYSLHTVASRDAKIDDVLVSCRFPSTETRGFCTKDDPLTAVCLRPGTELAFEDDVRIKGIFFFRRKVGAHLARFRQVDTNKPTEHHDALEFSNGRIVKVTDLATGQRARVLQMPADAATKRTTTPVTIELRATQL</sequence>
<reference evidence="1 2" key="1">
    <citation type="journal article" date="2013" name="Appl. Environ. Microbiol.">
        <title>Genome analysis suggests that the soil oligotrophic bacterium Agromonas oligotrophica (Bradyrhizobium oligotrophicum) is a nitrogen-fixing symbiont of Aeschynomene indica.</title>
        <authorList>
            <person name="Okubo T."/>
            <person name="Fukushima S."/>
            <person name="Itakura M."/>
            <person name="Oshima K."/>
            <person name="Longtonglang A."/>
            <person name="Teaumroong N."/>
            <person name="Mitsui H."/>
            <person name="Hattori M."/>
            <person name="Hattori R."/>
            <person name="Hattori T."/>
            <person name="Minamisawa K."/>
        </authorList>
    </citation>
    <scope>NUCLEOTIDE SEQUENCE [LARGE SCALE GENOMIC DNA]</scope>
    <source>
        <strain evidence="1 2">S58</strain>
    </source>
</reference>
<evidence type="ECO:0000313" key="1">
    <source>
        <dbReference type="EMBL" id="BAM92435.1"/>
    </source>
</evidence>
<keyword evidence="2" id="KW-1185">Reference proteome</keyword>
<protein>
    <submittedName>
        <fullName evidence="1">Uncharacterized protein</fullName>
    </submittedName>
</protein>
<dbReference type="KEGG" id="aol:S58_64620"/>
<organism evidence="1 2">
    <name type="scientific">Bradyrhizobium oligotrophicum S58</name>
    <dbReference type="NCBI Taxonomy" id="1245469"/>
    <lineage>
        <taxon>Bacteria</taxon>
        <taxon>Pseudomonadati</taxon>
        <taxon>Pseudomonadota</taxon>
        <taxon>Alphaproteobacteria</taxon>
        <taxon>Hyphomicrobiales</taxon>
        <taxon>Nitrobacteraceae</taxon>
        <taxon>Bradyrhizobium</taxon>
    </lineage>
</organism>
<evidence type="ECO:0000313" key="2">
    <source>
        <dbReference type="Proteomes" id="UP000011841"/>
    </source>
</evidence>
<accession>M5A0U3</accession>
<dbReference type="eggNOG" id="ENOG5033ZZE">
    <property type="taxonomic scope" value="Bacteria"/>
</dbReference>
<dbReference type="GeneID" id="301820151"/>
<proteinExistence type="predicted"/>
<dbReference type="PATRIC" id="fig|1245469.3.peg.6602"/>
<name>M5A0U3_9BRAD</name>
<dbReference type="HOGENOM" id="CLU_1850903_0_0_5"/>
<dbReference type="AlphaFoldDB" id="M5A0U3"/>
<dbReference type="RefSeq" id="WP_015669516.1">
    <property type="nucleotide sequence ID" value="NC_020453.1"/>
</dbReference>
<dbReference type="Proteomes" id="UP000011841">
    <property type="component" value="Chromosome"/>
</dbReference>
<gene>
    <name evidence="1" type="ORF">S58_64620</name>
</gene>
<dbReference type="EMBL" id="AP012603">
    <property type="protein sequence ID" value="BAM92435.1"/>
    <property type="molecule type" value="Genomic_DNA"/>
</dbReference>
<dbReference type="OrthoDB" id="7375646at2"/>